<dbReference type="AlphaFoldDB" id="Q82W46"/>
<dbReference type="PANTHER" id="PTHR38339">
    <property type="entry name" value="TRANSGLUTAMINASE DOMAIN PROTEIN"/>
    <property type="match status" value="1"/>
</dbReference>
<keyword evidence="4" id="KW-1185">Reference proteome</keyword>
<feature type="chain" id="PRO_5004298970" evidence="1">
    <location>
        <begin position="27"/>
        <end position="370"/>
    </location>
</feature>
<evidence type="ECO:0000313" key="3">
    <source>
        <dbReference type="EMBL" id="CAD84762.1"/>
    </source>
</evidence>
<dbReference type="EMBL" id="AL954747">
    <property type="protein sequence ID" value="CAD84762.1"/>
    <property type="molecule type" value="Genomic_DNA"/>
</dbReference>
<feature type="signal peptide" evidence="1">
    <location>
        <begin position="1"/>
        <end position="26"/>
    </location>
</feature>
<dbReference type="SUPFAM" id="SSF54001">
    <property type="entry name" value="Cysteine proteinases"/>
    <property type="match status" value="1"/>
</dbReference>
<dbReference type="GeneID" id="87104042"/>
<dbReference type="SMART" id="SM00460">
    <property type="entry name" value="TGc"/>
    <property type="match status" value="1"/>
</dbReference>
<proteinExistence type="predicted"/>
<evidence type="ECO:0000256" key="1">
    <source>
        <dbReference type="SAM" id="SignalP"/>
    </source>
</evidence>
<dbReference type="STRING" id="228410.NE0851"/>
<feature type="domain" description="Transglutaminase-like" evidence="2">
    <location>
        <begin position="203"/>
        <end position="276"/>
    </location>
</feature>
<name>Q82W46_NITEU</name>
<dbReference type="InterPro" id="IPR002931">
    <property type="entry name" value="Transglutaminase-like"/>
</dbReference>
<keyword evidence="1" id="KW-0732">Signal</keyword>
<accession>Q82W46</accession>
<sequence length="370" mass="40617">MKRRSFFKLVGSSAAAAALFPAVARASLPPNQKWRSYQLTYQVTLPASGKVAKLWLPLPDASDTVYQFTQGNNWSGKATASAFYMLPGTQSQVFFALWQKGEERTVRVSSIVKTADRTVDLHSYRAPAKISIPQNIQRYLQSTKHIPLDDVVKKMARSVTSPANAHTPLQQARAIYDWVINNVAYDINGRGQGSGDLRSLLSRKENLSGKCGDIHALFVGLARASGIPARIQYGIRIGDSALNKNLGKSGDISTSQHCQAEFYLSGLGWVPVNPSDVARVMAAESLSHNHDSISQLREKLFGSWEMNWVAFNERENVDLGTTKVSAAISKLPFFGYPYAEIDGRLQDSLEPESFSYKITSAVLVGTGAKL</sequence>
<evidence type="ECO:0000259" key="2">
    <source>
        <dbReference type="SMART" id="SM00460"/>
    </source>
</evidence>
<dbReference type="OrthoDB" id="9804872at2"/>
<dbReference type="InterPro" id="IPR038765">
    <property type="entry name" value="Papain-like_cys_pep_sf"/>
</dbReference>
<dbReference type="Pfam" id="PF01841">
    <property type="entry name" value="Transglut_core"/>
    <property type="match status" value="1"/>
</dbReference>
<gene>
    <name evidence="3" type="ordered locus">NE0851</name>
</gene>
<dbReference type="Proteomes" id="UP000001416">
    <property type="component" value="Chromosome"/>
</dbReference>
<protein>
    <submittedName>
        <fullName evidence="3">Transglutaminase-like superfamily</fullName>
    </submittedName>
</protein>
<dbReference type="HOGENOM" id="CLU_057059_0_0_4"/>
<dbReference type="RefSeq" id="WP_011111462.1">
    <property type="nucleotide sequence ID" value="NC_004757.1"/>
</dbReference>
<dbReference type="eggNOG" id="COG1305">
    <property type="taxonomic scope" value="Bacteria"/>
</dbReference>
<dbReference type="PANTHER" id="PTHR38339:SF1">
    <property type="entry name" value="TRANSGLUTAMINASE-LIKE DOMAIN-CONTAINING PROTEIN"/>
    <property type="match status" value="1"/>
</dbReference>
<dbReference type="Gene3D" id="3.10.620.30">
    <property type="match status" value="1"/>
</dbReference>
<dbReference type="PhylomeDB" id="Q82W46"/>
<dbReference type="KEGG" id="neu:NE0851"/>
<reference evidence="3 4" key="1">
    <citation type="journal article" date="2003" name="J. Bacteriol.">
        <title>Complete genome sequence of the ammonia-oxidizing bacterium and obligate chemolithoautotroph Nitrosomonas europaea.</title>
        <authorList>
            <person name="Chain P."/>
            <person name="Lamerdin J."/>
            <person name="Larimer F."/>
            <person name="Regala W."/>
            <person name="Land M."/>
            <person name="Hauser L."/>
            <person name="Hooper A."/>
            <person name="Klotz M."/>
            <person name="Norton J."/>
            <person name="Sayavedra-Soto L."/>
            <person name="Arciero D."/>
            <person name="Hommes N."/>
            <person name="Whittaker M."/>
            <person name="Arp D."/>
        </authorList>
    </citation>
    <scope>NUCLEOTIDE SEQUENCE [LARGE SCALE GENOMIC DNA]</scope>
    <source>
        <strain evidence="4">ATCC 19718 / CIP 103999 / KCTC 2705 / NBRC 14298</strain>
    </source>
</reference>
<organism evidence="3 4">
    <name type="scientific">Nitrosomonas europaea (strain ATCC 19718 / CIP 103999 / KCTC 2705 / NBRC 14298)</name>
    <dbReference type="NCBI Taxonomy" id="228410"/>
    <lineage>
        <taxon>Bacteria</taxon>
        <taxon>Pseudomonadati</taxon>
        <taxon>Pseudomonadota</taxon>
        <taxon>Betaproteobacteria</taxon>
        <taxon>Nitrosomonadales</taxon>
        <taxon>Nitrosomonadaceae</taxon>
        <taxon>Nitrosomonas</taxon>
    </lineage>
</organism>
<evidence type="ECO:0000313" key="4">
    <source>
        <dbReference type="Proteomes" id="UP000001416"/>
    </source>
</evidence>